<feature type="transmembrane region" description="Helical" evidence="2">
    <location>
        <begin position="124"/>
        <end position="148"/>
    </location>
</feature>
<feature type="transmembrane region" description="Helical" evidence="2">
    <location>
        <begin position="850"/>
        <end position="872"/>
    </location>
</feature>
<dbReference type="NCBIfam" id="TIGR04346">
    <property type="entry name" value="DotA_TraY"/>
    <property type="match status" value="1"/>
</dbReference>
<feature type="transmembrane region" description="Helical" evidence="2">
    <location>
        <begin position="266"/>
        <end position="289"/>
    </location>
</feature>
<feature type="transmembrane region" description="Helical" evidence="2">
    <location>
        <begin position="884"/>
        <end position="911"/>
    </location>
</feature>
<feature type="transmembrane region" description="Helical" evidence="2">
    <location>
        <begin position="725"/>
        <end position="744"/>
    </location>
</feature>
<evidence type="ECO:0000313" key="4">
    <source>
        <dbReference type="Proteomes" id="UP000654452"/>
    </source>
</evidence>
<protein>
    <submittedName>
        <fullName evidence="3">DotA/TraY family protein</fullName>
    </submittedName>
</protein>
<feature type="transmembrane region" description="Helical" evidence="2">
    <location>
        <begin position="803"/>
        <end position="829"/>
    </location>
</feature>
<dbReference type="RefSeq" id="WP_200483993.1">
    <property type="nucleotide sequence ID" value="NZ_JAEPIV010000001.1"/>
</dbReference>
<evidence type="ECO:0000256" key="1">
    <source>
        <dbReference type="SAM" id="MobiDB-lite"/>
    </source>
</evidence>
<feature type="transmembrane region" description="Helical" evidence="2">
    <location>
        <begin position="154"/>
        <end position="176"/>
    </location>
</feature>
<gene>
    <name evidence="3" type="ORF">JJL56_02000</name>
</gene>
<dbReference type="EMBL" id="JAEPIV010000001">
    <property type="protein sequence ID" value="MBK4717632.1"/>
    <property type="molecule type" value="Genomic_DNA"/>
</dbReference>
<feature type="transmembrane region" description="Helical" evidence="2">
    <location>
        <begin position="342"/>
        <end position="368"/>
    </location>
</feature>
<keyword evidence="4" id="KW-1185">Reference proteome</keyword>
<reference evidence="3 4" key="1">
    <citation type="submission" date="2021-01" db="EMBL/GenBank/DDBJ databases">
        <title>Azospirillum sp. YIM DDC1 draft genome.</title>
        <authorList>
            <person name="Wang Y.-X."/>
        </authorList>
    </citation>
    <scope>NUCLEOTIDE SEQUENCE [LARGE SCALE GENOMIC DNA]</scope>
    <source>
        <strain evidence="3 4">YIM DDC1</strain>
    </source>
</reference>
<organism evidence="3 4">
    <name type="scientific">Azospirillum aestuarii</name>
    <dbReference type="NCBI Taxonomy" id="2802052"/>
    <lineage>
        <taxon>Bacteria</taxon>
        <taxon>Pseudomonadati</taxon>
        <taxon>Pseudomonadota</taxon>
        <taxon>Alphaproteobacteria</taxon>
        <taxon>Rhodospirillales</taxon>
        <taxon>Azospirillaceae</taxon>
        <taxon>Azospirillum</taxon>
    </lineage>
</organism>
<proteinExistence type="predicted"/>
<feature type="transmembrane region" description="Helical" evidence="2">
    <location>
        <begin position="295"/>
        <end position="321"/>
    </location>
</feature>
<name>A0ABS1HTA3_9PROT</name>
<dbReference type="InterPro" id="IPR027628">
    <property type="entry name" value="DotA_TraY"/>
</dbReference>
<evidence type="ECO:0000313" key="3">
    <source>
        <dbReference type="EMBL" id="MBK4717632.1"/>
    </source>
</evidence>
<accession>A0ABS1HTA3</accession>
<feature type="transmembrane region" description="Helical" evidence="2">
    <location>
        <begin position="772"/>
        <end position="797"/>
    </location>
</feature>
<comment type="caution">
    <text evidence="3">The sequence shown here is derived from an EMBL/GenBank/DDBJ whole genome shotgun (WGS) entry which is preliminary data.</text>
</comment>
<feature type="region of interest" description="Disordered" evidence="1">
    <location>
        <begin position="1012"/>
        <end position="1059"/>
    </location>
</feature>
<keyword evidence="2" id="KW-0812">Transmembrane</keyword>
<sequence>MSKLQALLEHSQRRLQTFLDRGQREAHAFVRDDVLGVDEWRSDWKGALRGKGRVLGTGWRSINGLWAGAVSNIGMLARGAFGLQTVQPLPSQATDPAERFRVAQRYYDRSDDFLTTAQACTHRYFLLHLAALIALLAIAIGSVGGGHVTGLLEWISFLACFAAIPAFGALAIRAAFYNFQLRKRRLDGFASWLRQPGEWWTDAPEGASPLSGAGPATLVLMISGATAAMMLGNPAAAVAAATPNAEPVVSGNIIMALFRTLNTDDLWYQLLTFVFPGVGPVGGTVTPLANGIASGFSVFIAVLMACSAAMMSYHTIIGIVATAHEGKVLGQRWHQVWAPMRVMYGVGALAPVAKGYCLLQVLVVWIALVGGQFGNMVWSGFLEGLSGAKISNPALQETVPLVRDTMFLEVCFEAVRRDAINSKSINSDVQVPEWPREPTPGPMTLTNNAIYRGIKQVWHFVVSLWDSSKTAGTQQPIAVQDMILDYGVCGSIRVASGKESAAADKNVLRLDQARNAALDSLRAKLRSIAQRMITSDGPVSINLSDKDKDRANEIFQQVLLAKADYDNALTTAVQTYVDSVNKVSLTEFKAVAGTAGWASAGSYYMTLSRVSAQVMSLVGVIPEVTFGSTGSQYKDGIGIDRLLGHELLGVLPNLRSWWDKQLLTTTSLSTAAARAGQFDNSGSIAGVLEWFGSSDSALQKWLIGLAVLKPGTGQALQHMVDFGHLILNAAFMILAALGVGGALISKVPVAGAAAEAASNFVGKLMPSGAEKLTGFAATFFGLIAVALLLAAVFHAYVLPMMPFIHFLYAVMGMLILVIEGVIAAPLWAFMHIRMDGAEFLDGPQKAGYGIVFNLLFRIPLTLFGLFFSILVFEAMVWFLSKTVYAAMASATTGNTVGLVGVITYVILISVLNYQLAIRSFNLITQVPDRVARWFGAQPDGDGEHHQAASAVGFVGTHTENTMKSGVDAGKAAFFASPSDMNRLVSALEKANGDGSLASAAGRVSGASKITGAAAGRAADTPQVGDMAKGGAGDGHQTGHGSSATKAPKPEGGSKPEGGG</sequence>
<evidence type="ECO:0000256" key="2">
    <source>
        <dbReference type="SAM" id="Phobius"/>
    </source>
</evidence>
<keyword evidence="2" id="KW-1133">Transmembrane helix</keyword>
<feature type="compositionally biased region" description="Gly residues" evidence="1">
    <location>
        <begin position="1027"/>
        <end position="1037"/>
    </location>
</feature>
<dbReference type="Proteomes" id="UP000654452">
    <property type="component" value="Unassembled WGS sequence"/>
</dbReference>
<keyword evidence="2" id="KW-0472">Membrane</keyword>